<dbReference type="Proteomes" id="UP000265703">
    <property type="component" value="Unassembled WGS sequence"/>
</dbReference>
<accession>A0A397T1P9</accession>
<protein>
    <submittedName>
        <fullName evidence="2">Uncharacterized protein</fullName>
    </submittedName>
</protein>
<evidence type="ECO:0000313" key="2">
    <source>
        <dbReference type="EMBL" id="RIA90816.1"/>
    </source>
</evidence>
<dbReference type="AlphaFoldDB" id="A0A397T1P9"/>
<dbReference type="OrthoDB" id="2329692at2759"/>
<proteinExistence type="predicted"/>
<name>A0A397T1P9_9GLOM</name>
<reference evidence="2 3" key="1">
    <citation type="submission" date="2018-06" db="EMBL/GenBank/DDBJ databases">
        <title>Comparative genomics reveals the genomic features of Rhizophagus irregularis, R. cerebriforme, R. diaphanum and Gigaspora rosea, and their symbiotic lifestyle signature.</title>
        <authorList>
            <person name="Morin E."/>
            <person name="San Clemente H."/>
            <person name="Chen E.C.H."/>
            <person name="De La Providencia I."/>
            <person name="Hainaut M."/>
            <person name="Kuo A."/>
            <person name="Kohler A."/>
            <person name="Murat C."/>
            <person name="Tang N."/>
            <person name="Roy S."/>
            <person name="Loubradou J."/>
            <person name="Henrissat B."/>
            <person name="Grigoriev I.V."/>
            <person name="Corradi N."/>
            <person name="Roux C."/>
            <person name="Martin F.M."/>
        </authorList>
    </citation>
    <scope>NUCLEOTIDE SEQUENCE [LARGE SCALE GENOMIC DNA]</scope>
    <source>
        <strain evidence="2 3">DAOM 227022</strain>
    </source>
</reference>
<gene>
    <name evidence="2" type="ORF">C1645_769007</name>
</gene>
<evidence type="ECO:0000313" key="3">
    <source>
        <dbReference type="Proteomes" id="UP000265703"/>
    </source>
</evidence>
<feature type="region of interest" description="Disordered" evidence="1">
    <location>
        <begin position="1"/>
        <end position="20"/>
    </location>
</feature>
<keyword evidence="3" id="KW-1185">Reference proteome</keyword>
<dbReference type="EMBL" id="QKYT01000170">
    <property type="protein sequence ID" value="RIA90816.1"/>
    <property type="molecule type" value="Genomic_DNA"/>
</dbReference>
<evidence type="ECO:0000256" key="1">
    <source>
        <dbReference type="SAM" id="MobiDB-lite"/>
    </source>
</evidence>
<sequence length="353" mass="41911">MAQRTLPRDSENREYRGLFYKERYSETNKEDSSKHQGRETLRDLTYKNTGRTTTIKKNDKKIDHKPFRERIFGKDLLLLSSTKDEQIENCVQSTLDTNKFFTDLSKEKTSIYNKNDILKRTYFKVEIENHFEKIYGKNGIKGMVIDFYDLEFIKNTKLSVPEWLLRDNSEKLFEAELPPQDITVFNLWFFRRKIEGAPDFVQKGIKPISNADISSHLEKIYNSREEKRSDTNGTNKSGSKMIRLVLDELRKVNNYMLYIGCETRYPNNVTEKTPKLIEKLEKVLEKIRTCKNYEENKSSLTNMIDEKAIKYAKELLDVAWMNFNVRTIDISKNRVIFRKVWIEVNKELEEILQ</sequence>
<organism evidence="2 3">
    <name type="scientific">Glomus cerebriforme</name>
    <dbReference type="NCBI Taxonomy" id="658196"/>
    <lineage>
        <taxon>Eukaryota</taxon>
        <taxon>Fungi</taxon>
        <taxon>Fungi incertae sedis</taxon>
        <taxon>Mucoromycota</taxon>
        <taxon>Glomeromycotina</taxon>
        <taxon>Glomeromycetes</taxon>
        <taxon>Glomerales</taxon>
        <taxon>Glomeraceae</taxon>
        <taxon>Glomus</taxon>
    </lineage>
</organism>
<comment type="caution">
    <text evidence="2">The sequence shown here is derived from an EMBL/GenBank/DDBJ whole genome shotgun (WGS) entry which is preliminary data.</text>
</comment>